<dbReference type="PANTHER" id="PTHR26453">
    <property type="entry name" value="OLFACTORY RECEPTOR"/>
    <property type="match status" value="1"/>
</dbReference>
<dbReference type="InterPro" id="IPR000725">
    <property type="entry name" value="Olfact_rcpt"/>
</dbReference>
<feature type="transmembrane region" description="Helical" evidence="9">
    <location>
        <begin position="33"/>
        <end position="55"/>
    </location>
</feature>
<keyword evidence="3" id="KW-0716">Sensory transduction</keyword>
<evidence type="ECO:0000256" key="2">
    <source>
        <dbReference type="ARBA" id="ARBA00022475"/>
    </source>
</evidence>
<dbReference type="PRINTS" id="PR00237">
    <property type="entry name" value="GPCRRHODOPSN"/>
</dbReference>
<evidence type="ECO:0000256" key="4">
    <source>
        <dbReference type="ARBA" id="ARBA00022692"/>
    </source>
</evidence>
<comment type="subcellular location">
    <subcellularLocation>
        <location evidence="1">Cell membrane</location>
        <topology evidence="1">Multi-pass membrane protein</topology>
    </subcellularLocation>
</comment>
<dbReference type="GO" id="GO:0005886">
    <property type="term" value="C:plasma membrane"/>
    <property type="evidence" value="ECO:0007669"/>
    <property type="project" value="UniProtKB-SubCell"/>
</dbReference>
<dbReference type="InterPro" id="IPR000276">
    <property type="entry name" value="GPCR_Rhodpsn"/>
</dbReference>
<evidence type="ECO:0000256" key="8">
    <source>
        <dbReference type="ARBA" id="ARBA00023224"/>
    </source>
</evidence>
<dbReference type="PROSITE" id="PS50262">
    <property type="entry name" value="G_PROTEIN_RECEP_F1_2"/>
    <property type="match status" value="1"/>
</dbReference>
<keyword evidence="5" id="KW-0552">Olfaction</keyword>
<name>A0A2G9RL61_AQUCT</name>
<dbReference type="GO" id="GO:0004984">
    <property type="term" value="F:olfactory receptor activity"/>
    <property type="evidence" value="ECO:0007669"/>
    <property type="project" value="InterPro"/>
</dbReference>
<keyword evidence="4 9" id="KW-0812">Transmembrane</keyword>
<feature type="transmembrane region" description="Helical" evidence="9">
    <location>
        <begin position="188"/>
        <end position="207"/>
    </location>
</feature>
<keyword evidence="8" id="KW-0807">Transducer</keyword>
<dbReference type="OrthoDB" id="5964498at2759"/>
<evidence type="ECO:0000313" key="11">
    <source>
        <dbReference type="EMBL" id="PIO28646.1"/>
    </source>
</evidence>
<feature type="transmembrane region" description="Helical" evidence="9">
    <location>
        <begin position="152"/>
        <end position="176"/>
    </location>
</feature>
<protein>
    <recommendedName>
        <fullName evidence="10">G-protein coupled receptors family 1 profile domain-containing protein</fullName>
    </recommendedName>
</protein>
<keyword evidence="6 9" id="KW-1133">Transmembrane helix</keyword>
<feature type="transmembrane region" description="Helical" evidence="9">
    <location>
        <begin position="105"/>
        <end position="127"/>
    </location>
</feature>
<keyword evidence="7 9" id="KW-0472">Membrane</keyword>
<dbReference type="FunFam" id="1.20.1070.10:FF:000410">
    <property type="entry name" value="Olfactory receptor 1348"/>
    <property type="match status" value="1"/>
</dbReference>
<feature type="non-terminal residue" evidence="11">
    <location>
        <position position="223"/>
    </location>
</feature>
<organism evidence="11">
    <name type="scientific">Aquarana catesbeiana</name>
    <name type="common">American bullfrog</name>
    <name type="synonym">Rana catesbeiana</name>
    <dbReference type="NCBI Taxonomy" id="8400"/>
    <lineage>
        <taxon>Eukaryota</taxon>
        <taxon>Metazoa</taxon>
        <taxon>Chordata</taxon>
        <taxon>Craniata</taxon>
        <taxon>Vertebrata</taxon>
        <taxon>Euteleostomi</taxon>
        <taxon>Amphibia</taxon>
        <taxon>Batrachia</taxon>
        <taxon>Anura</taxon>
        <taxon>Neobatrachia</taxon>
        <taxon>Ranoidea</taxon>
        <taxon>Ranidae</taxon>
        <taxon>Aquarana</taxon>
    </lineage>
</organism>
<accession>A0A2G9RL61</accession>
<dbReference type="AlphaFoldDB" id="A0A2G9RL61"/>
<evidence type="ECO:0000256" key="3">
    <source>
        <dbReference type="ARBA" id="ARBA00022606"/>
    </source>
</evidence>
<gene>
    <name evidence="11" type="ORF">AB205_0147960</name>
</gene>
<evidence type="ECO:0000256" key="5">
    <source>
        <dbReference type="ARBA" id="ARBA00022725"/>
    </source>
</evidence>
<dbReference type="EMBL" id="KV935064">
    <property type="protein sequence ID" value="PIO28646.1"/>
    <property type="molecule type" value="Genomic_DNA"/>
</dbReference>
<dbReference type="GO" id="GO:0004930">
    <property type="term" value="F:G protein-coupled receptor activity"/>
    <property type="evidence" value="ECO:0007669"/>
    <property type="project" value="InterPro"/>
</dbReference>
<evidence type="ECO:0000256" key="6">
    <source>
        <dbReference type="ARBA" id="ARBA00022989"/>
    </source>
</evidence>
<evidence type="ECO:0000256" key="1">
    <source>
        <dbReference type="ARBA" id="ARBA00004651"/>
    </source>
</evidence>
<dbReference type="Pfam" id="PF13853">
    <property type="entry name" value="7tm_4"/>
    <property type="match status" value="1"/>
</dbReference>
<dbReference type="SUPFAM" id="SSF81321">
    <property type="entry name" value="Family A G protein-coupled receptor-like"/>
    <property type="match status" value="1"/>
</dbReference>
<sequence length="223" mass="25196">MVSRLSTQQINNISYIDKFVLLGLVSAPTLEKVLFVVFSVIYTMTIFGNLTVILIIHLDSDLHKPMYFFLANLAFLETFYTTATTPNTLKNLLQKNRTISFVGCFTQMFFFIGLGSAVCVLLSVMAYDRYVAICQPLITVLRIPTVNGREKVFSTCGSHLIVVTLFFGTAIITYMLPGSSSFNDHKRLLSVVYGVLTPLINPLIYSFRNTDFQHATTKRIQFR</sequence>
<reference evidence="11" key="1">
    <citation type="submission" date="2017-08" db="EMBL/GenBank/DDBJ databases">
        <title>Assembly of the North American Bullfrog Genome.</title>
        <authorList>
            <person name="Warren R.L."/>
            <person name="Vandervalk B.P."/>
            <person name="Kucuk E."/>
            <person name="Birol I."/>
            <person name="Helbing C."/>
            <person name="Pandoh P."/>
            <person name="Behsaz B."/>
            <person name="Mohamadi H."/>
            <person name="Chu J."/>
            <person name="Jackman S."/>
            <person name="Hammond S.A."/>
            <person name="Veldhoen N."/>
            <person name="Kirk H."/>
            <person name="Zhao Y."/>
            <person name="Coope R."/>
            <person name="Pleasance S."/>
            <person name="Moore R."/>
            <person name="Holt R."/>
        </authorList>
    </citation>
    <scope>NUCLEOTIDE SEQUENCE</scope>
    <source>
        <strain evidence="11">Bruno</strain>
        <tissue evidence="11">Liver</tissue>
    </source>
</reference>
<evidence type="ECO:0000259" key="10">
    <source>
        <dbReference type="PROSITE" id="PS50262"/>
    </source>
</evidence>
<dbReference type="InterPro" id="IPR017452">
    <property type="entry name" value="GPCR_Rhodpsn_7TM"/>
</dbReference>
<dbReference type="Gene3D" id="1.20.1070.10">
    <property type="entry name" value="Rhodopsin 7-helix transmembrane proteins"/>
    <property type="match status" value="2"/>
</dbReference>
<feature type="domain" description="G-protein coupled receptors family 1 profile" evidence="10">
    <location>
        <begin position="48"/>
        <end position="137"/>
    </location>
</feature>
<keyword evidence="2" id="KW-1003">Cell membrane</keyword>
<evidence type="ECO:0000256" key="7">
    <source>
        <dbReference type="ARBA" id="ARBA00023136"/>
    </source>
</evidence>
<proteinExistence type="predicted"/>
<evidence type="ECO:0000256" key="9">
    <source>
        <dbReference type="SAM" id="Phobius"/>
    </source>
</evidence>